<accession>A0AAD8V8W1</accession>
<dbReference type="RefSeq" id="XP_060418109.1">
    <property type="nucleotide sequence ID" value="XM_060552863.1"/>
</dbReference>
<reference evidence="1" key="1">
    <citation type="submission" date="2021-06" db="EMBL/GenBank/DDBJ databases">
        <title>Comparative genomics, transcriptomics and evolutionary studies reveal genomic signatures of adaptation to plant cell wall in hemibiotrophic fungi.</title>
        <authorList>
            <consortium name="DOE Joint Genome Institute"/>
            <person name="Baroncelli R."/>
            <person name="Diaz J.F."/>
            <person name="Benocci T."/>
            <person name="Peng M."/>
            <person name="Battaglia E."/>
            <person name="Haridas S."/>
            <person name="Andreopoulos W."/>
            <person name="Labutti K."/>
            <person name="Pangilinan J."/>
            <person name="Floch G.L."/>
            <person name="Makela M.R."/>
            <person name="Henrissat B."/>
            <person name="Grigoriev I.V."/>
            <person name="Crouch J.A."/>
            <person name="De Vries R.P."/>
            <person name="Sukno S.A."/>
            <person name="Thon M.R."/>
        </authorList>
    </citation>
    <scope>NUCLEOTIDE SEQUENCE</scope>
    <source>
        <strain evidence="1">CBS 125086</strain>
    </source>
</reference>
<evidence type="ECO:0000313" key="2">
    <source>
        <dbReference type="Proteomes" id="UP001230504"/>
    </source>
</evidence>
<protein>
    <submittedName>
        <fullName evidence="1">Uncharacterized protein</fullName>
    </submittedName>
</protein>
<proteinExistence type="predicted"/>
<keyword evidence="2" id="KW-1185">Reference proteome</keyword>
<dbReference type="GeneID" id="85437103"/>
<dbReference type="EMBL" id="JAHLJV010000008">
    <property type="protein sequence ID" value="KAK1597319.1"/>
    <property type="molecule type" value="Genomic_DNA"/>
</dbReference>
<comment type="caution">
    <text evidence="1">The sequence shown here is derived from an EMBL/GenBank/DDBJ whole genome shotgun (WGS) entry which is preliminary data.</text>
</comment>
<evidence type="ECO:0000313" key="1">
    <source>
        <dbReference type="EMBL" id="KAK1597319.1"/>
    </source>
</evidence>
<sequence length="111" mass="11973">MGAAPVVRFLQNEALLGFPNSGRTVRTKMRVSSLKLASVSLGSKFGLGKLHLPVPWEVAELTCLARLLPPPPSQTAFPPCPRRLAKWPPGFLVDVGWFLPVGPTSQFSLPA</sequence>
<organism evidence="1 2">
    <name type="scientific">Colletotrichum navitas</name>
    <dbReference type="NCBI Taxonomy" id="681940"/>
    <lineage>
        <taxon>Eukaryota</taxon>
        <taxon>Fungi</taxon>
        <taxon>Dikarya</taxon>
        <taxon>Ascomycota</taxon>
        <taxon>Pezizomycotina</taxon>
        <taxon>Sordariomycetes</taxon>
        <taxon>Hypocreomycetidae</taxon>
        <taxon>Glomerellales</taxon>
        <taxon>Glomerellaceae</taxon>
        <taxon>Colletotrichum</taxon>
        <taxon>Colletotrichum graminicola species complex</taxon>
    </lineage>
</organism>
<dbReference type="Proteomes" id="UP001230504">
    <property type="component" value="Unassembled WGS sequence"/>
</dbReference>
<dbReference type="AlphaFoldDB" id="A0AAD8V8W1"/>
<gene>
    <name evidence="1" type="ORF">LY79DRAFT_380977</name>
</gene>
<name>A0AAD8V8W1_9PEZI</name>